<proteinExistence type="predicted"/>
<dbReference type="RefSeq" id="WP_286260450.1">
    <property type="nucleotide sequence ID" value="NZ_AP018448.1"/>
</dbReference>
<dbReference type="EMBL" id="AP018448">
    <property type="protein sequence ID" value="BBC29508.1"/>
    <property type="molecule type" value="Genomic_DNA"/>
</dbReference>
<evidence type="ECO:0000313" key="1">
    <source>
        <dbReference type="EMBL" id="BBC29508.1"/>
    </source>
</evidence>
<evidence type="ECO:0000313" key="2">
    <source>
        <dbReference type="Proteomes" id="UP001321542"/>
    </source>
</evidence>
<dbReference type="InterPro" id="IPR029058">
    <property type="entry name" value="AB_hydrolase_fold"/>
</dbReference>
<gene>
    <name evidence="1" type="ORF">SGFS_008020</name>
</gene>
<organism evidence="1 2">
    <name type="scientific">Streptomyces graminofaciens</name>
    <dbReference type="NCBI Taxonomy" id="68212"/>
    <lineage>
        <taxon>Bacteria</taxon>
        <taxon>Bacillati</taxon>
        <taxon>Actinomycetota</taxon>
        <taxon>Actinomycetes</taxon>
        <taxon>Kitasatosporales</taxon>
        <taxon>Streptomycetaceae</taxon>
        <taxon>Streptomyces</taxon>
    </lineage>
</organism>
<dbReference type="Proteomes" id="UP001321542">
    <property type="component" value="Chromosome"/>
</dbReference>
<reference evidence="1 2" key="1">
    <citation type="journal article" date="2010" name="ChemBioChem">
        <title>Cloning and characterization of the biosynthetic gene cluster of 16-membered macrolide antibiotic FD-891: involvement of a dual functional cytochrome P450 monooxygenase catalyzing epoxidation and hydroxylation.</title>
        <authorList>
            <person name="Kudo F."/>
            <person name="Motegi A."/>
            <person name="Mizoue K."/>
            <person name="Eguchi T."/>
        </authorList>
    </citation>
    <scope>NUCLEOTIDE SEQUENCE [LARGE SCALE GENOMIC DNA]</scope>
    <source>
        <strain evidence="1 2">A-8890</strain>
    </source>
</reference>
<sequence length="59" mass="6368">MVPADLQLAAFERALSPKELVLLPGGHFDAYKVHFEESSGAALSWFRTHLDPVAVSTGS</sequence>
<protein>
    <submittedName>
        <fullName evidence="1">Uncharacterized protein</fullName>
    </submittedName>
</protein>
<dbReference type="SUPFAM" id="SSF53474">
    <property type="entry name" value="alpha/beta-Hydrolases"/>
    <property type="match status" value="1"/>
</dbReference>
<keyword evidence="2" id="KW-1185">Reference proteome</keyword>
<accession>A0ABN5V9D9</accession>
<reference evidence="1 2" key="2">
    <citation type="journal article" date="2023" name="ChemBioChem">
        <title>Acyltransferase Domain Exchange between Two Independent Type I Polyketide Synthases in the Same Producer Strain of Macrolide Antibiotics.</title>
        <authorList>
            <person name="Kudo F."/>
            <person name="Kishikawa K."/>
            <person name="Tsuboi K."/>
            <person name="Kido T."/>
            <person name="Usui T."/>
            <person name="Hashimoto J."/>
            <person name="Shin-Ya K."/>
            <person name="Miyanaga A."/>
            <person name="Eguchi T."/>
        </authorList>
    </citation>
    <scope>NUCLEOTIDE SEQUENCE [LARGE SCALE GENOMIC DNA]</scope>
    <source>
        <strain evidence="1 2">A-8890</strain>
    </source>
</reference>
<name>A0ABN5V9D9_9ACTN</name>